<feature type="transmembrane region" description="Helical" evidence="1">
    <location>
        <begin position="291"/>
        <end position="312"/>
    </location>
</feature>
<dbReference type="PANTHER" id="PTHR23028:SF53">
    <property type="entry name" value="ACYL_TRANSF_3 DOMAIN-CONTAINING PROTEIN"/>
    <property type="match status" value="1"/>
</dbReference>
<evidence type="ECO:0000256" key="1">
    <source>
        <dbReference type="SAM" id="Phobius"/>
    </source>
</evidence>
<dbReference type="InterPro" id="IPR002656">
    <property type="entry name" value="Acyl_transf_3_dom"/>
</dbReference>
<dbReference type="EC" id="2.3.-.-" evidence="3"/>
<feature type="transmembrane region" description="Helical" evidence="1">
    <location>
        <begin position="84"/>
        <end position="103"/>
    </location>
</feature>
<dbReference type="Proteomes" id="UP001596472">
    <property type="component" value="Unassembled WGS sequence"/>
</dbReference>
<protein>
    <submittedName>
        <fullName evidence="3">Acyltransferase family protein</fullName>
        <ecNumber evidence="3">2.3.-.-</ecNumber>
    </submittedName>
</protein>
<keyword evidence="1" id="KW-0812">Transmembrane</keyword>
<reference evidence="4" key="1">
    <citation type="journal article" date="2019" name="Int. J. Syst. Evol. Microbiol.">
        <title>The Global Catalogue of Microorganisms (GCM) 10K type strain sequencing project: providing services to taxonomists for standard genome sequencing and annotation.</title>
        <authorList>
            <consortium name="The Broad Institute Genomics Platform"/>
            <consortium name="The Broad Institute Genome Sequencing Center for Infectious Disease"/>
            <person name="Wu L."/>
            <person name="Ma J."/>
        </authorList>
    </citation>
    <scope>NUCLEOTIDE SEQUENCE [LARGE SCALE GENOMIC DNA]</scope>
    <source>
        <strain evidence="4">CGMCC 4.1467</strain>
    </source>
</reference>
<keyword evidence="3" id="KW-0808">Transferase</keyword>
<evidence type="ECO:0000313" key="3">
    <source>
        <dbReference type="EMBL" id="MFC7339074.1"/>
    </source>
</evidence>
<sequence length="355" mass="40415">MPSHSPRSTQLDGWRAVGVLGVMWLHWAPRAWRGPLPFEIGLYFFLTLSGFLITRILLKERRLGEESERPWRWSTFRTFQSRRALRIMIPCYLAMLFAIAAQAPDIHDHPWWYFTHLSNFHIALLPQYPSGTAHYWTLAIQQQFYLLWPIFIFLLPRKWLGAFFIACIATAPISRAVLENHFPAVQHPSAVTTSALDYLGTGSLLALIFSKGVQPGDRRLNLTGWITFACYLPLYCLSEAGIQLPVLAHLQQTFLSFAMIALISATLAGLPGIIGRLLESHSMQHLGKISYGLYLFHATIPMALGWIVPFLWNGGDSQVMLGLRILVFALASWAIAWLCWRYVEVPLAKVKQRLQ</sequence>
<feature type="transmembrane region" description="Helical" evidence="1">
    <location>
        <begin position="40"/>
        <end position="58"/>
    </location>
</feature>
<keyword evidence="1" id="KW-1133">Transmembrane helix</keyword>
<gene>
    <name evidence="3" type="ORF">ACFQY0_17910</name>
</gene>
<feature type="transmembrane region" description="Helical" evidence="1">
    <location>
        <begin position="254"/>
        <end position="279"/>
    </location>
</feature>
<dbReference type="RefSeq" id="WP_379715201.1">
    <property type="nucleotide sequence ID" value="NZ_JBHTBS010000012.1"/>
</dbReference>
<organism evidence="3 4">
    <name type="scientific">Haloferula chungangensis</name>
    <dbReference type="NCBI Taxonomy" id="1048331"/>
    <lineage>
        <taxon>Bacteria</taxon>
        <taxon>Pseudomonadati</taxon>
        <taxon>Verrucomicrobiota</taxon>
        <taxon>Verrucomicrobiia</taxon>
        <taxon>Verrucomicrobiales</taxon>
        <taxon>Verrucomicrobiaceae</taxon>
        <taxon>Haloferula</taxon>
    </lineage>
</organism>
<feature type="domain" description="Acyltransferase 3" evidence="2">
    <location>
        <begin position="10"/>
        <end position="340"/>
    </location>
</feature>
<keyword evidence="1" id="KW-0472">Membrane</keyword>
<keyword evidence="4" id="KW-1185">Reference proteome</keyword>
<keyword evidence="3" id="KW-0012">Acyltransferase</keyword>
<dbReference type="InterPro" id="IPR050879">
    <property type="entry name" value="Acyltransferase_3"/>
</dbReference>
<feature type="transmembrane region" description="Helical" evidence="1">
    <location>
        <begin position="159"/>
        <end position="178"/>
    </location>
</feature>
<proteinExistence type="predicted"/>
<dbReference type="PANTHER" id="PTHR23028">
    <property type="entry name" value="ACETYLTRANSFERASE"/>
    <property type="match status" value="1"/>
</dbReference>
<dbReference type="Pfam" id="PF01757">
    <property type="entry name" value="Acyl_transf_3"/>
    <property type="match status" value="1"/>
</dbReference>
<feature type="transmembrane region" description="Helical" evidence="1">
    <location>
        <begin position="222"/>
        <end position="242"/>
    </location>
</feature>
<feature type="transmembrane region" description="Helical" evidence="1">
    <location>
        <begin position="324"/>
        <end position="343"/>
    </location>
</feature>
<feature type="transmembrane region" description="Helical" evidence="1">
    <location>
        <begin position="190"/>
        <end position="210"/>
    </location>
</feature>
<comment type="caution">
    <text evidence="3">The sequence shown here is derived from an EMBL/GenBank/DDBJ whole genome shotgun (WGS) entry which is preliminary data.</text>
</comment>
<name>A0ABW2L9G0_9BACT</name>
<dbReference type="GO" id="GO:0016746">
    <property type="term" value="F:acyltransferase activity"/>
    <property type="evidence" value="ECO:0007669"/>
    <property type="project" value="UniProtKB-KW"/>
</dbReference>
<dbReference type="EMBL" id="JBHTBS010000012">
    <property type="protein sequence ID" value="MFC7339074.1"/>
    <property type="molecule type" value="Genomic_DNA"/>
</dbReference>
<evidence type="ECO:0000259" key="2">
    <source>
        <dbReference type="Pfam" id="PF01757"/>
    </source>
</evidence>
<accession>A0ABW2L9G0</accession>
<evidence type="ECO:0000313" key="4">
    <source>
        <dbReference type="Proteomes" id="UP001596472"/>
    </source>
</evidence>
<feature type="transmembrane region" description="Helical" evidence="1">
    <location>
        <begin position="133"/>
        <end position="154"/>
    </location>
</feature>